<reference evidence="5" key="1">
    <citation type="journal article" date="2014" name="Front. Microbiol.">
        <title>High frequency of phylogenetically diverse reductive dehalogenase-homologous genes in deep subseafloor sedimentary metagenomes.</title>
        <authorList>
            <person name="Kawai M."/>
            <person name="Futagami T."/>
            <person name="Toyoda A."/>
            <person name="Takaki Y."/>
            <person name="Nishi S."/>
            <person name="Hori S."/>
            <person name="Arai W."/>
            <person name="Tsubouchi T."/>
            <person name="Morono Y."/>
            <person name="Uchiyama I."/>
            <person name="Ito T."/>
            <person name="Fujiyama A."/>
            <person name="Inagaki F."/>
            <person name="Takami H."/>
        </authorList>
    </citation>
    <scope>NUCLEOTIDE SEQUENCE</scope>
    <source>
        <strain evidence="5">Expedition CK06-06</strain>
    </source>
</reference>
<dbReference type="InterPro" id="IPR013563">
    <property type="entry name" value="Oligopep_ABC_C"/>
</dbReference>
<dbReference type="AlphaFoldDB" id="X1PGV5"/>
<protein>
    <recommendedName>
        <fullName evidence="4">Oligopeptide/dipeptide ABC transporter C-terminal domain-containing protein</fullName>
    </recommendedName>
</protein>
<keyword evidence="2" id="KW-0547">Nucleotide-binding</keyword>
<dbReference type="NCBIfam" id="TIGR01727">
    <property type="entry name" value="oligo_HPY"/>
    <property type="match status" value="1"/>
</dbReference>
<feature type="non-terminal residue" evidence="5">
    <location>
        <position position="1"/>
    </location>
</feature>
<feature type="domain" description="Oligopeptide/dipeptide ABC transporter C-terminal" evidence="4">
    <location>
        <begin position="21"/>
        <end position="84"/>
    </location>
</feature>
<sequence>NVNLVFIVSDRVTVLYKGKIIEMGTSQELSEVPLHPYTQRLLGIVSPAERRIKNLTETNLKEEIKVYGSICPFFYKCEKRIEICKKNSPILTKVSNTHLVNCHRVIDGEVDNESTSISH</sequence>
<keyword evidence="3" id="KW-0067">ATP-binding</keyword>
<proteinExistence type="predicted"/>
<comment type="caution">
    <text evidence="5">The sequence shown here is derived from an EMBL/GenBank/DDBJ whole genome shotgun (WGS) entry which is preliminary data.</text>
</comment>
<accession>X1PGV5</accession>
<evidence type="ECO:0000256" key="3">
    <source>
        <dbReference type="ARBA" id="ARBA00022840"/>
    </source>
</evidence>
<dbReference type="InterPro" id="IPR027417">
    <property type="entry name" value="P-loop_NTPase"/>
</dbReference>
<evidence type="ECO:0000256" key="1">
    <source>
        <dbReference type="ARBA" id="ARBA00022448"/>
    </source>
</evidence>
<evidence type="ECO:0000256" key="2">
    <source>
        <dbReference type="ARBA" id="ARBA00022741"/>
    </source>
</evidence>
<dbReference type="GO" id="GO:0015833">
    <property type="term" value="P:peptide transport"/>
    <property type="evidence" value="ECO:0007669"/>
    <property type="project" value="InterPro"/>
</dbReference>
<evidence type="ECO:0000313" key="5">
    <source>
        <dbReference type="EMBL" id="GAI55527.1"/>
    </source>
</evidence>
<organism evidence="5">
    <name type="scientific">marine sediment metagenome</name>
    <dbReference type="NCBI Taxonomy" id="412755"/>
    <lineage>
        <taxon>unclassified sequences</taxon>
        <taxon>metagenomes</taxon>
        <taxon>ecological metagenomes</taxon>
    </lineage>
</organism>
<dbReference type="GO" id="GO:0005524">
    <property type="term" value="F:ATP binding"/>
    <property type="evidence" value="ECO:0007669"/>
    <property type="project" value="UniProtKB-KW"/>
</dbReference>
<dbReference type="SUPFAM" id="SSF52540">
    <property type="entry name" value="P-loop containing nucleoside triphosphate hydrolases"/>
    <property type="match status" value="1"/>
</dbReference>
<dbReference type="PANTHER" id="PTHR43067:SF3">
    <property type="entry name" value="MALTOSE ABC TRANSPORTER, ATP-BINDING PROTEIN"/>
    <property type="match status" value="1"/>
</dbReference>
<dbReference type="Gene3D" id="3.40.50.300">
    <property type="entry name" value="P-loop containing nucleotide triphosphate hydrolases"/>
    <property type="match status" value="1"/>
</dbReference>
<keyword evidence="1" id="KW-0813">Transport</keyword>
<evidence type="ECO:0000259" key="4">
    <source>
        <dbReference type="Pfam" id="PF08352"/>
    </source>
</evidence>
<dbReference type="Pfam" id="PF08352">
    <property type="entry name" value="oligo_HPY"/>
    <property type="match status" value="1"/>
</dbReference>
<gene>
    <name evidence="5" type="ORF">S06H3_60221</name>
</gene>
<dbReference type="PANTHER" id="PTHR43067">
    <property type="entry name" value="OLIGOPEPTIDE/DIPEPTIDE ABC TRANSPORTER, ATPASE SUBUNIT"/>
    <property type="match status" value="1"/>
</dbReference>
<name>X1PGV5_9ZZZZ</name>
<dbReference type="EMBL" id="BARV01039249">
    <property type="protein sequence ID" value="GAI55527.1"/>
    <property type="molecule type" value="Genomic_DNA"/>
</dbReference>